<dbReference type="OrthoDB" id="3672921at2"/>
<name>A0A4R7VI19_9PSEU</name>
<dbReference type="Gene3D" id="1.10.260.40">
    <property type="entry name" value="lambda repressor-like DNA-binding domains"/>
    <property type="match status" value="1"/>
</dbReference>
<dbReference type="SUPFAM" id="SSF47413">
    <property type="entry name" value="lambda repressor-like DNA-binding domains"/>
    <property type="match status" value="1"/>
</dbReference>
<evidence type="ECO:0000313" key="2">
    <source>
        <dbReference type="EMBL" id="TDV49013.1"/>
    </source>
</evidence>
<dbReference type="AlphaFoldDB" id="A0A4R7VI19"/>
<reference evidence="2 3" key="1">
    <citation type="submission" date="2019-03" db="EMBL/GenBank/DDBJ databases">
        <title>Genomic Encyclopedia of Archaeal and Bacterial Type Strains, Phase II (KMG-II): from individual species to whole genera.</title>
        <authorList>
            <person name="Goeker M."/>
        </authorList>
    </citation>
    <scope>NUCLEOTIDE SEQUENCE [LARGE SCALE GENOMIC DNA]</scope>
    <source>
        <strain evidence="2 3">DSM 45499</strain>
    </source>
</reference>
<protein>
    <submittedName>
        <fullName evidence="2">Helix-turn-helix protein</fullName>
    </submittedName>
</protein>
<feature type="domain" description="HTH cro/C1-type" evidence="1">
    <location>
        <begin position="17"/>
        <end position="74"/>
    </location>
</feature>
<evidence type="ECO:0000259" key="1">
    <source>
        <dbReference type="PROSITE" id="PS50943"/>
    </source>
</evidence>
<dbReference type="SMART" id="SM00530">
    <property type="entry name" value="HTH_XRE"/>
    <property type="match status" value="1"/>
</dbReference>
<dbReference type="PROSITE" id="PS50943">
    <property type="entry name" value="HTH_CROC1"/>
    <property type="match status" value="1"/>
</dbReference>
<dbReference type="GO" id="GO:0003677">
    <property type="term" value="F:DNA binding"/>
    <property type="evidence" value="ECO:0007669"/>
    <property type="project" value="InterPro"/>
</dbReference>
<dbReference type="RefSeq" id="WP_133905016.1">
    <property type="nucleotide sequence ID" value="NZ_SOCP01000008.1"/>
</dbReference>
<dbReference type="InterPro" id="IPR043917">
    <property type="entry name" value="DUF5753"/>
</dbReference>
<dbReference type="Pfam" id="PF13560">
    <property type="entry name" value="HTH_31"/>
    <property type="match status" value="1"/>
</dbReference>
<dbReference type="CDD" id="cd00093">
    <property type="entry name" value="HTH_XRE"/>
    <property type="match status" value="1"/>
</dbReference>
<evidence type="ECO:0000313" key="3">
    <source>
        <dbReference type="Proteomes" id="UP000294927"/>
    </source>
</evidence>
<organism evidence="2 3">
    <name type="scientific">Actinophytocola oryzae</name>
    <dbReference type="NCBI Taxonomy" id="502181"/>
    <lineage>
        <taxon>Bacteria</taxon>
        <taxon>Bacillati</taxon>
        <taxon>Actinomycetota</taxon>
        <taxon>Actinomycetes</taxon>
        <taxon>Pseudonocardiales</taxon>
        <taxon>Pseudonocardiaceae</taxon>
    </lineage>
</organism>
<comment type="caution">
    <text evidence="2">The sequence shown here is derived from an EMBL/GenBank/DDBJ whole genome shotgun (WGS) entry which is preliminary data.</text>
</comment>
<dbReference type="EMBL" id="SOCP01000008">
    <property type="protein sequence ID" value="TDV49013.1"/>
    <property type="molecule type" value="Genomic_DNA"/>
</dbReference>
<dbReference type="InterPro" id="IPR010982">
    <property type="entry name" value="Lambda_DNA-bd_dom_sf"/>
</dbReference>
<keyword evidence="3" id="KW-1185">Reference proteome</keyword>
<dbReference type="Pfam" id="PF19054">
    <property type="entry name" value="DUF5753"/>
    <property type="match status" value="1"/>
</dbReference>
<dbReference type="InterPro" id="IPR001387">
    <property type="entry name" value="Cro/C1-type_HTH"/>
</dbReference>
<accession>A0A4R7VI19</accession>
<sequence>MGRTNATACYRELGAELRKYRELAGLSGDDVARTTGWHRSKVCRVEKGQVEISLVDAIHYLGACKVFAAEARDLLHLCGEAERQTGYWLGPHGDWLEDSLTSLIYHESTADRSISYEPTVIPGLLQTRRYARVWIERTPGWSREAVEAGIRSREERQQILHRPRKGEFIFYIHEQALRLRVGSHNVMKEQLLRLLFLAALPHITLRVLPASAEVRAVFGNSFRLFEYAEHNPLVYLDHVRTGLFLEDQEFVIAYRRLLPKISSIALDEAESRTFVAALANALDQRSCRSEAGIYELEEEQL</sequence>
<gene>
    <name evidence="2" type="ORF">CLV71_108374</name>
</gene>
<proteinExistence type="predicted"/>
<dbReference type="Proteomes" id="UP000294927">
    <property type="component" value="Unassembled WGS sequence"/>
</dbReference>